<evidence type="ECO:0000313" key="2">
    <source>
        <dbReference type="EMBL" id="MDN4517665.1"/>
    </source>
</evidence>
<gene>
    <name evidence="2" type="ORF">QYF68_07450</name>
</gene>
<sequence>MEGHAAVTRPALFTPSASDTAALEALTVGRTDLLDTLTQRIRSSARDGSRPHTLLVAPRGAGKTHTLRVVLGRTLSDAATARHVLPVMVSEDSLAIGSYADLLVEAARAIGPQVAEQARQLRRARDPVGIEAAIIEAAAGRMILLAIENLDRVFDAIGATGQGSLRAWVETSTAVLVLGTSPELFPGVSSREYPWYGSFMIETLPELTAQDAGELLRGAARRRGDTDFDRFLQCPDGRARVAAVHKIIGGTPRMWHLLAECADAPSLDAVTPAVNALLDRLAPQYQQRLWQLPAGEQRLVVELARGSEPRSVSELAEAVGVSNQSASAALGRLAAEGWVTSSKAAGDRRTSWYDLTDPLLRSYLQYRGG</sequence>
<dbReference type="CDD" id="cd00090">
    <property type="entry name" value="HTH_ARSR"/>
    <property type="match status" value="1"/>
</dbReference>
<dbReference type="Gene3D" id="3.40.50.300">
    <property type="entry name" value="P-loop containing nucleotide triphosphate hydrolases"/>
    <property type="match status" value="1"/>
</dbReference>
<dbReference type="InterPro" id="IPR011991">
    <property type="entry name" value="ArsR-like_HTH"/>
</dbReference>
<organism evidence="2 3">
    <name type="scientific">Mycolicibacterium austroafricanum</name>
    <name type="common">Mycobacterium austroafricanum</name>
    <dbReference type="NCBI Taxonomy" id="39687"/>
    <lineage>
        <taxon>Bacteria</taxon>
        <taxon>Bacillati</taxon>
        <taxon>Actinomycetota</taxon>
        <taxon>Actinomycetes</taxon>
        <taxon>Mycobacteriales</taxon>
        <taxon>Mycobacteriaceae</taxon>
        <taxon>Mycolicibacterium</taxon>
    </lineage>
</organism>
<protein>
    <submittedName>
        <fullName evidence="2">MarR family transcriptional regulator</fullName>
    </submittedName>
</protein>
<evidence type="ECO:0000313" key="3">
    <source>
        <dbReference type="Proteomes" id="UP001172687"/>
    </source>
</evidence>
<reference evidence="2" key="1">
    <citation type="submission" date="2023-07" db="EMBL/GenBank/DDBJ databases">
        <title>Degradation of tert-butanol by M. austroafricanum TBA100.</title>
        <authorList>
            <person name="Helbich S."/>
            <person name="Vainshtein Y."/>
        </authorList>
    </citation>
    <scope>NUCLEOTIDE SEQUENCE</scope>
    <source>
        <strain evidence="2">TBA100</strain>
    </source>
</reference>
<dbReference type="SUPFAM" id="SSF46785">
    <property type="entry name" value="Winged helix' DNA-binding domain"/>
    <property type="match status" value="1"/>
</dbReference>
<comment type="caution">
    <text evidence="2">The sequence shown here is derived from an EMBL/GenBank/DDBJ whole genome shotgun (WGS) entry which is preliminary data.</text>
</comment>
<dbReference type="Pfam" id="PF12802">
    <property type="entry name" value="MarR_2"/>
    <property type="match status" value="1"/>
</dbReference>
<dbReference type="SUPFAM" id="SSF52540">
    <property type="entry name" value="P-loop containing nucleoside triphosphate hydrolases"/>
    <property type="match status" value="1"/>
</dbReference>
<dbReference type="RefSeq" id="WP_208673918.1">
    <property type="nucleotide sequence ID" value="NZ_CP070380.1"/>
</dbReference>
<keyword evidence="3" id="KW-1185">Reference proteome</keyword>
<dbReference type="InterPro" id="IPR036388">
    <property type="entry name" value="WH-like_DNA-bd_sf"/>
</dbReference>
<accession>A0ABT8HA64</accession>
<dbReference type="Proteomes" id="UP001172687">
    <property type="component" value="Unassembled WGS sequence"/>
</dbReference>
<dbReference type="InterPro" id="IPR000835">
    <property type="entry name" value="HTH_MarR-typ"/>
</dbReference>
<dbReference type="Gene3D" id="1.10.10.10">
    <property type="entry name" value="Winged helix-like DNA-binding domain superfamily/Winged helix DNA-binding domain"/>
    <property type="match status" value="1"/>
</dbReference>
<name>A0ABT8HA64_MYCAO</name>
<dbReference type="EMBL" id="JAUHTC010000032">
    <property type="protein sequence ID" value="MDN4517665.1"/>
    <property type="molecule type" value="Genomic_DNA"/>
</dbReference>
<feature type="domain" description="HTH marR-type" evidence="1">
    <location>
        <begin position="299"/>
        <end position="349"/>
    </location>
</feature>
<dbReference type="InterPro" id="IPR027417">
    <property type="entry name" value="P-loop_NTPase"/>
</dbReference>
<proteinExistence type="predicted"/>
<evidence type="ECO:0000259" key="1">
    <source>
        <dbReference type="Pfam" id="PF12802"/>
    </source>
</evidence>
<dbReference type="InterPro" id="IPR036390">
    <property type="entry name" value="WH_DNA-bd_sf"/>
</dbReference>